<dbReference type="AlphaFoldDB" id="A0A0S2KHI0"/>
<reference evidence="2" key="1">
    <citation type="submission" date="2015-11" db="EMBL/GenBank/DDBJ databases">
        <authorList>
            <person name="Holder M.E."/>
            <person name="Ajami N.J."/>
            <person name="Petrosino J.F."/>
        </authorList>
    </citation>
    <scope>NUCLEOTIDE SEQUENCE [LARGE SCALE GENOMIC DNA]</scope>
    <source>
        <strain evidence="2">F0113</strain>
    </source>
</reference>
<evidence type="ECO:0000313" key="2">
    <source>
        <dbReference type="Proteomes" id="UP000056252"/>
    </source>
</evidence>
<organism evidence="1 2">
    <name type="scientific">Hoylesella enoeca</name>
    <dbReference type="NCBI Taxonomy" id="76123"/>
    <lineage>
        <taxon>Bacteria</taxon>
        <taxon>Pseudomonadati</taxon>
        <taxon>Bacteroidota</taxon>
        <taxon>Bacteroidia</taxon>
        <taxon>Bacteroidales</taxon>
        <taxon>Prevotellaceae</taxon>
        <taxon>Hoylesella</taxon>
    </lineage>
</organism>
<sequence length="60" mass="6908">MLRNRLRVLKNVFNSEKVQTDVIKFTFAVLKGGWTKIQRPLMILITNANGVSYRRGDNDA</sequence>
<dbReference type="EMBL" id="CP013195">
    <property type="protein sequence ID" value="ALO47776.1"/>
    <property type="molecule type" value="Genomic_DNA"/>
</dbReference>
<keyword evidence="2" id="KW-1185">Reference proteome</keyword>
<dbReference type="Proteomes" id="UP000056252">
    <property type="component" value="Chromosome"/>
</dbReference>
<evidence type="ECO:0000313" key="1">
    <source>
        <dbReference type="EMBL" id="ALO47776.1"/>
    </source>
</evidence>
<name>A0A0S2KHI0_9BACT</name>
<accession>A0A0S2KHI0</accession>
<protein>
    <submittedName>
        <fullName evidence="1">Uncharacterized protein</fullName>
    </submittedName>
</protein>
<gene>
    <name evidence="1" type="ORF">AS203_00515</name>
</gene>
<dbReference type="STRING" id="76123.AS203_00515"/>
<dbReference type="KEGG" id="peo:AS203_00515"/>
<proteinExistence type="predicted"/>